<sequence>MAVPSNKFVHIDGIRTHYLDEGEGRPVLLLHSGEFGACAELSWEYTIPALAKHYRVIAPDWLGYGETDKVYDFGGGQARMMAHMRRFMEIMELEESDVVGNSMGGGLFSRHMATSPDTYRIRSLVLIGAGGFYPDNEHRRTMLNYDCTIEGMKGVLRALFSDPRWSEDPVYVQRRFEASTRPGAWEAIAAARFKNPTVPVREFFGRPDETPYHNITVPTLIVAGDDDKLRLPGWEQELAQQFRDVEVMLVSNTGHCPHIERPDVFNEGLLKFLAGLDNQSRRKVA</sequence>
<evidence type="ECO:0000259" key="2">
    <source>
        <dbReference type="Pfam" id="PF12697"/>
    </source>
</evidence>
<dbReference type="GO" id="GO:0016020">
    <property type="term" value="C:membrane"/>
    <property type="evidence" value="ECO:0007669"/>
    <property type="project" value="TreeGrafter"/>
</dbReference>
<organism evidence="3 4">
    <name type="scientific">Sphingobium chlorophenolicum L-1</name>
    <dbReference type="NCBI Taxonomy" id="690566"/>
    <lineage>
        <taxon>Bacteria</taxon>
        <taxon>Pseudomonadati</taxon>
        <taxon>Pseudomonadota</taxon>
        <taxon>Alphaproteobacteria</taxon>
        <taxon>Sphingomonadales</taxon>
        <taxon>Sphingomonadaceae</taxon>
        <taxon>Sphingobium</taxon>
    </lineage>
</organism>
<dbReference type="SUPFAM" id="SSF53474">
    <property type="entry name" value="alpha/beta-Hydrolases"/>
    <property type="match status" value="1"/>
</dbReference>
<protein>
    <submittedName>
        <fullName evidence="3">Alpha/beta hydrolase fold protein</fullName>
    </submittedName>
</protein>
<evidence type="ECO:0000313" key="3">
    <source>
        <dbReference type="EMBL" id="AEG50943.1"/>
    </source>
</evidence>
<evidence type="ECO:0000256" key="1">
    <source>
        <dbReference type="ARBA" id="ARBA00022801"/>
    </source>
</evidence>
<dbReference type="InterPro" id="IPR000073">
    <property type="entry name" value="AB_hydrolase_1"/>
</dbReference>
<dbReference type="InterPro" id="IPR029058">
    <property type="entry name" value="AB_hydrolase_fold"/>
</dbReference>
<dbReference type="PRINTS" id="PR00111">
    <property type="entry name" value="ABHYDROLASE"/>
</dbReference>
<keyword evidence="1 3" id="KW-0378">Hydrolase</keyword>
<evidence type="ECO:0000313" key="4">
    <source>
        <dbReference type="Proteomes" id="UP000007150"/>
    </source>
</evidence>
<dbReference type="AlphaFoldDB" id="F6F3D1"/>
<reference evidence="3 4" key="1">
    <citation type="submission" date="2011-05" db="EMBL/GenBank/DDBJ databases">
        <title>Complete sequence of chromosome 2 of Sphingobium chlorophenolicum L-1.</title>
        <authorList>
            <consortium name="US DOE Joint Genome Institute"/>
            <person name="Lucas S."/>
            <person name="Han J."/>
            <person name="Lapidus A."/>
            <person name="Cheng J.-F."/>
            <person name="Goodwin L."/>
            <person name="Pitluck S."/>
            <person name="Peters L."/>
            <person name="Daligault H."/>
            <person name="Han C."/>
            <person name="Tapia R."/>
            <person name="Land M."/>
            <person name="Hauser L."/>
            <person name="Kyrpides N."/>
            <person name="Ivanova N."/>
            <person name="Pagani I."/>
            <person name="Turner P."/>
            <person name="Copley S."/>
            <person name="Woyke T."/>
        </authorList>
    </citation>
    <scope>NUCLEOTIDE SEQUENCE [LARGE SCALE GENOMIC DNA]</scope>
    <source>
        <strain evidence="3 4">L-1</strain>
    </source>
</reference>
<dbReference type="PANTHER" id="PTHR43798:SF31">
    <property type="entry name" value="AB HYDROLASE SUPERFAMILY PROTEIN YCLE"/>
    <property type="match status" value="1"/>
</dbReference>
<feature type="domain" description="AB hydrolase-1" evidence="2">
    <location>
        <begin position="27"/>
        <end position="266"/>
    </location>
</feature>
<dbReference type="EMBL" id="CP002799">
    <property type="protein sequence ID" value="AEG50943.1"/>
    <property type="molecule type" value="Genomic_DNA"/>
</dbReference>
<gene>
    <name evidence="3" type="ORF">Sphch_3347</name>
</gene>
<keyword evidence="4" id="KW-1185">Reference proteome</keyword>
<dbReference type="Pfam" id="PF12697">
    <property type="entry name" value="Abhydrolase_6"/>
    <property type="match status" value="1"/>
</dbReference>
<dbReference type="STRING" id="690566.Sphch_3347"/>
<dbReference type="Gene3D" id="3.40.50.1820">
    <property type="entry name" value="alpha/beta hydrolase"/>
    <property type="match status" value="1"/>
</dbReference>
<dbReference type="Proteomes" id="UP000007150">
    <property type="component" value="Chromosome 2"/>
</dbReference>
<proteinExistence type="predicted"/>
<dbReference type="GO" id="GO:0016787">
    <property type="term" value="F:hydrolase activity"/>
    <property type="evidence" value="ECO:0007669"/>
    <property type="project" value="UniProtKB-KW"/>
</dbReference>
<accession>F6F3D1</accession>
<name>F6F3D1_SPHCR</name>
<dbReference type="HOGENOM" id="CLU_020336_13_2_5"/>
<dbReference type="InterPro" id="IPR050266">
    <property type="entry name" value="AB_hydrolase_sf"/>
</dbReference>
<dbReference type="KEGG" id="sch:Sphch_3347"/>
<dbReference type="PANTHER" id="PTHR43798">
    <property type="entry name" value="MONOACYLGLYCEROL LIPASE"/>
    <property type="match status" value="1"/>
</dbReference>
<dbReference type="InterPro" id="IPR000639">
    <property type="entry name" value="Epox_hydrolase-like"/>
</dbReference>
<dbReference type="PRINTS" id="PR00412">
    <property type="entry name" value="EPOXHYDRLASE"/>
</dbReference>